<dbReference type="SUPFAM" id="SSF53383">
    <property type="entry name" value="PLP-dependent transferases"/>
    <property type="match status" value="1"/>
</dbReference>
<feature type="domain" description="Aminotransferase class I/classII large" evidence="25">
    <location>
        <begin position="473"/>
        <end position="802"/>
    </location>
</feature>
<dbReference type="InterPro" id="IPR015424">
    <property type="entry name" value="PyrdxlP-dep_Trfase"/>
</dbReference>
<evidence type="ECO:0000256" key="18">
    <source>
        <dbReference type="ARBA" id="ARBA00023128"/>
    </source>
</evidence>
<dbReference type="InterPro" id="IPR001917">
    <property type="entry name" value="Aminotrans_II_pyridoxalP_BS"/>
</dbReference>
<keyword evidence="21" id="KW-1208">Phospholipid metabolism</keyword>
<dbReference type="NCBIfam" id="TIGR01141">
    <property type="entry name" value="hisC"/>
    <property type="match status" value="1"/>
</dbReference>
<keyword evidence="11" id="KW-0032">Aminotransferase</keyword>
<evidence type="ECO:0000256" key="22">
    <source>
        <dbReference type="ARBA" id="ARBA00029893"/>
    </source>
</evidence>
<evidence type="ECO:0000259" key="25">
    <source>
        <dbReference type="Pfam" id="PF00155"/>
    </source>
</evidence>
<dbReference type="PANTHER" id="PTHR13619">
    <property type="entry name" value="PHOSPHATIDATE CYTIDYLYLTRANSFERASE, MITOCHONDRIAL"/>
    <property type="match status" value="1"/>
</dbReference>
<evidence type="ECO:0000256" key="9">
    <source>
        <dbReference type="ARBA" id="ARBA00018337"/>
    </source>
</evidence>
<evidence type="ECO:0000256" key="21">
    <source>
        <dbReference type="ARBA" id="ARBA00023264"/>
    </source>
</evidence>
<keyword evidence="17" id="KW-0443">Lipid metabolism</keyword>
<protein>
    <recommendedName>
        <fullName evidence="9">Phosphatidate cytidylyltransferase, mitochondrial</fullName>
        <ecNumber evidence="8">2.7.7.41</ecNumber>
    </recommendedName>
    <alternativeName>
        <fullName evidence="22">CDP-diacylglycerol synthase</fullName>
    </alternativeName>
    <alternativeName>
        <fullName evidence="23">Imidazole acetol-phosphate transaminase</fullName>
    </alternativeName>
</protein>
<keyword evidence="20" id="KW-0594">Phospholipid biosynthesis</keyword>
<keyword evidence="14" id="KW-0999">Mitochondrion inner membrane</keyword>
<dbReference type="Gene3D" id="3.40.640.10">
    <property type="entry name" value="Type I PLP-dependent aspartate aminotransferase-like (Major domain)"/>
    <property type="match status" value="1"/>
</dbReference>
<comment type="pathway">
    <text evidence="4">Phospholipid metabolism; CDP-diacylglycerol biosynthesis; CDP-diacylglycerol from sn-glycerol 3-phosphate: step 3/3.</text>
</comment>
<evidence type="ECO:0000256" key="10">
    <source>
        <dbReference type="ARBA" id="ARBA00022516"/>
    </source>
</evidence>
<evidence type="ECO:0000256" key="24">
    <source>
        <dbReference type="SAM" id="MobiDB-lite"/>
    </source>
</evidence>
<dbReference type="Proteomes" id="UP001610446">
    <property type="component" value="Unassembled WGS sequence"/>
</dbReference>
<evidence type="ECO:0000313" key="27">
    <source>
        <dbReference type="Proteomes" id="UP001610446"/>
    </source>
</evidence>
<keyword evidence="13" id="KW-0548">Nucleotidyltransferase</keyword>
<comment type="cofactor">
    <cofactor evidence="1">
        <name>pyridoxal 5'-phosphate</name>
        <dbReference type="ChEBI" id="CHEBI:597326"/>
    </cofactor>
</comment>
<dbReference type="InterPro" id="IPR015421">
    <property type="entry name" value="PyrdxlP-dep_Trfase_major"/>
</dbReference>
<gene>
    <name evidence="26" type="ORF">BJY01DRAFT_231540</name>
</gene>
<evidence type="ECO:0000256" key="15">
    <source>
        <dbReference type="ARBA" id="ARBA00022842"/>
    </source>
</evidence>
<feature type="region of interest" description="Disordered" evidence="24">
    <location>
        <begin position="1"/>
        <end position="25"/>
    </location>
</feature>
<evidence type="ECO:0000256" key="6">
    <source>
        <dbReference type="ARBA" id="ARBA00005458"/>
    </source>
</evidence>
<comment type="caution">
    <text evidence="26">The sequence shown here is derived from an EMBL/GenBank/DDBJ whole genome shotgun (WGS) entry which is preliminary data.</text>
</comment>
<dbReference type="InterPro" id="IPR015422">
    <property type="entry name" value="PyrdxlP-dep_Trfase_small"/>
</dbReference>
<evidence type="ECO:0000256" key="1">
    <source>
        <dbReference type="ARBA" id="ARBA00001933"/>
    </source>
</evidence>
<keyword evidence="10" id="KW-0444">Lipid biosynthesis</keyword>
<keyword evidence="16" id="KW-0663">Pyridoxal phosphate</keyword>
<evidence type="ECO:0000256" key="14">
    <source>
        <dbReference type="ARBA" id="ARBA00022792"/>
    </source>
</evidence>
<reference evidence="26 27" key="1">
    <citation type="submission" date="2024-07" db="EMBL/GenBank/DDBJ databases">
        <title>Section-level genome sequencing and comparative genomics of Aspergillus sections Usti and Cavernicolus.</title>
        <authorList>
            <consortium name="Lawrence Berkeley National Laboratory"/>
            <person name="Nybo J.L."/>
            <person name="Vesth T.C."/>
            <person name="Theobald S."/>
            <person name="Frisvad J.C."/>
            <person name="Larsen T.O."/>
            <person name="Kjaerboelling I."/>
            <person name="Rothschild-Mancinelli K."/>
            <person name="Lyhne E.K."/>
            <person name="Kogle M.E."/>
            <person name="Barry K."/>
            <person name="Clum A."/>
            <person name="Na H."/>
            <person name="Ledsgaard L."/>
            <person name="Lin J."/>
            <person name="Lipzen A."/>
            <person name="Kuo A."/>
            <person name="Riley R."/>
            <person name="Mondo S."/>
            <person name="Labutti K."/>
            <person name="Haridas S."/>
            <person name="Pangalinan J."/>
            <person name="Salamov A.A."/>
            <person name="Simmons B.A."/>
            <person name="Magnuson J.K."/>
            <person name="Chen J."/>
            <person name="Drula E."/>
            <person name="Henrissat B."/>
            <person name="Wiebenga A."/>
            <person name="Lubbers R.J."/>
            <person name="Gomes A.C."/>
            <person name="Makela M.R."/>
            <person name="Stajich J."/>
            <person name="Grigoriev I.V."/>
            <person name="Mortensen U.H."/>
            <person name="De Vries R.P."/>
            <person name="Baker S.E."/>
            <person name="Andersen M.R."/>
        </authorList>
    </citation>
    <scope>NUCLEOTIDE SEQUENCE [LARGE SCALE GENOMIC DNA]</scope>
    <source>
        <strain evidence="26 27">CBS 123904</strain>
    </source>
</reference>
<sequence>MCAQSVRRSSGAVEDQASPGDWDANPNLAISQFSELPSKDFGINQHMIINQEFKEALRQILWQFRAPIRYAFAYGSGVFPQHGSAPGSEQCHPSAPAAIQNMQQGKGKMIDFIFGVSYSQHWHDLNLSQHRDHYSGVGALGSYMVSQVQDRFGAGVYFNPYITVNGTLIKYGVVNIDTLCSDLSQWNTLYLAGRLQKPVKILRDHPKVRLANQMNLLSAVRVALLLMPEEFTEFQLYSTIASISYMGDLRMALPVEDPRKVNNIVSSQMANFRRLYAPLIENLPNVVFNDKRCTDEDWIDDPDANVRLSQDMDPVKRGNMVRRLPESFRERLYFQYQTRFQIPRAEFMKMMKESNDNDPEQIRRRQGGKFEQRISSDIGLQKEIQAAITRTIRWPSSVETVKGLFTAGISRTWRYLKAKQDNDYKDDGTNILLDANENAYGPGLALNEQGALQESAVNGGSTGSSKPEIDLLGLNRYPDPHQHPLKQLFCNLRNTHTHTDKTIGPENLFVGVGSDEAIDALLRAFCVPGKDKILTCPPTYGMYSVSADVNDLEIVKVPLDTENGFALQPEKINAALSADPTIKLVYICSPGNPTANLIAKSDVQKVLEHPTWNGVVVVDEAYIDFAPEGSSLAEWVAEWPNLVVMQTLSKAFGLAGIRLGVAFTSPPIATLLNSLKAPYNISSPTSALATAALGNPANLEVMRNYRQRIITQRNRLLTELPRIPGIGRFRGGTESNFLLVEILDKPADQGGKPSNVAALAAYEGMAEKRGVVVRFRGKELGCEGCLRITVGTEQEVTRFLGEIKLVLGEILSGGEIASSK</sequence>
<comment type="pathway">
    <text evidence="5">Lipid metabolism.</text>
</comment>
<organism evidence="26 27">
    <name type="scientific">Aspergillus pseudoustus</name>
    <dbReference type="NCBI Taxonomy" id="1810923"/>
    <lineage>
        <taxon>Eukaryota</taxon>
        <taxon>Fungi</taxon>
        <taxon>Dikarya</taxon>
        <taxon>Ascomycota</taxon>
        <taxon>Pezizomycotina</taxon>
        <taxon>Eurotiomycetes</taxon>
        <taxon>Eurotiomycetidae</taxon>
        <taxon>Eurotiales</taxon>
        <taxon>Aspergillaceae</taxon>
        <taxon>Aspergillus</taxon>
        <taxon>Aspergillus subgen. Nidulantes</taxon>
    </lineage>
</organism>
<evidence type="ECO:0000256" key="8">
    <source>
        <dbReference type="ARBA" id="ARBA00012487"/>
    </source>
</evidence>
<keyword evidence="19" id="KW-0472">Membrane</keyword>
<dbReference type="CDD" id="cd00609">
    <property type="entry name" value="AAT_like"/>
    <property type="match status" value="1"/>
</dbReference>
<keyword evidence="12" id="KW-0808">Transferase</keyword>
<comment type="similarity">
    <text evidence="7">Belongs to the class-II pyridoxal-phosphate-dependent aminotransferase family.</text>
</comment>
<dbReference type="PROSITE" id="PS00599">
    <property type="entry name" value="AA_TRANSFER_CLASS_2"/>
    <property type="match status" value="1"/>
</dbReference>
<evidence type="ECO:0000313" key="26">
    <source>
        <dbReference type="EMBL" id="KAL2855925.1"/>
    </source>
</evidence>
<keyword evidence="15" id="KW-0460">Magnesium</keyword>
<comment type="cofactor">
    <cofactor evidence="2">
        <name>Mg(2+)</name>
        <dbReference type="ChEBI" id="CHEBI:18420"/>
    </cofactor>
</comment>
<evidence type="ECO:0000256" key="19">
    <source>
        <dbReference type="ARBA" id="ARBA00023136"/>
    </source>
</evidence>
<evidence type="ECO:0000256" key="11">
    <source>
        <dbReference type="ARBA" id="ARBA00022576"/>
    </source>
</evidence>
<dbReference type="InterPro" id="IPR004839">
    <property type="entry name" value="Aminotransferase_I/II_large"/>
</dbReference>
<evidence type="ECO:0000256" key="7">
    <source>
        <dbReference type="ARBA" id="ARBA00008392"/>
    </source>
</evidence>
<dbReference type="InterPro" id="IPR015222">
    <property type="entry name" value="Tam41"/>
</dbReference>
<dbReference type="EMBL" id="JBFXLU010000009">
    <property type="protein sequence ID" value="KAL2855925.1"/>
    <property type="molecule type" value="Genomic_DNA"/>
</dbReference>
<dbReference type="Pfam" id="PF00155">
    <property type="entry name" value="Aminotran_1_2"/>
    <property type="match status" value="1"/>
</dbReference>
<comment type="similarity">
    <text evidence="6">Belongs to the TAM41 family.</text>
</comment>
<dbReference type="EC" id="2.7.7.41" evidence="8"/>
<evidence type="ECO:0000256" key="3">
    <source>
        <dbReference type="ARBA" id="ARBA00004443"/>
    </source>
</evidence>
<comment type="subcellular location">
    <subcellularLocation>
        <location evidence="3">Mitochondrion inner membrane</location>
        <topology evidence="3">Peripheral membrane protein</topology>
        <orientation evidence="3">Matrix side</orientation>
    </subcellularLocation>
</comment>
<evidence type="ECO:0000256" key="4">
    <source>
        <dbReference type="ARBA" id="ARBA00005119"/>
    </source>
</evidence>
<evidence type="ECO:0000256" key="2">
    <source>
        <dbReference type="ARBA" id="ARBA00001946"/>
    </source>
</evidence>
<evidence type="ECO:0000256" key="17">
    <source>
        <dbReference type="ARBA" id="ARBA00023098"/>
    </source>
</evidence>
<evidence type="ECO:0000256" key="23">
    <source>
        <dbReference type="ARBA" id="ARBA00030262"/>
    </source>
</evidence>
<name>A0ABR4KUH5_9EURO</name>
<evidence type="ECO:0000256" key="13">
    <source>
        <dbReference type="ARBA" id="ARBA00022695"/>
    </source>
</evidence>
<proteinExistence type="inferred from homology"/>
<dbReference type="Gene3D" id="3.90.1150.10">
    <property type="entry name" value="Aspartate Aminotransferase, domain 1"/>
    <property type="match status" value="1"/>
</dbReference>
<keyword evidence="18" id="KW-0496">Mitochondrion</keyword>
<evidence type="ECO:0000256" key="12">
    <source>
        <dbReference type="ARBA" id="ARBA00022679"/>
    </source>
</evidence>
<dbReference type="Pfam" id="PF09139">
    <property type="entry name" value="Tam41_Mmp37"/>
    <property type="match status" value="1"/>
</dbReference>
<evidence type="ECO:0000256" key="16">
    <source>
        <dbReference type="ARBA" id="ARBA00022898"/>
    </source>
</evidence>
<evidence type="ECO:0000256" key="5">
    <source>
        <dbReference type="ARBA" id="ARBA00005189"/>
    </source>
</evidence>
<keyword evidence="27" id="KW-1185">Reference proteome</keyword>
<dbReference type="PANTHER" id="PTHR13619:SF0">
    <property type="entry name" value="PHOSPHATIDATE CYTIDYLYLTRANSFERASE, MITOCHONDRIAL"/>
    <property type="match status" value="1"/>
</dbReference>
<evidence type="ECO:0000256" key="20">
    <source>
        <dbReference type="ARBA" id="ARBA00023209"/>
    </source>
</evidence>
<accession>A0ABR4KUH5</accession>
<dbReference type="InterPro" id="IPR005861">
    <property type="entry name" value="HisP_aminotrans"/>
</dbReference>